<accession>A0A1S6HLL6</accession>
<evidence type="ECO:0000313" key="1">
    <source>
        <dbReference type="EMBL" id="AQS36410.1"/>
    </source>
</evidence>
<protein>
    <submittedName>
        <fullName evidence="1">Uncharacterized protein</fullName>
    </submittedName>
</protein>
<keyword evidence="2" id="KW-1185">Reference proteome</keyword>
<dbReference type="AlphaFoldDB" id="A0A1S6HLL6"/>
<sequence>MKKVQLQIIMISAIIAAPLAQGDRMSVYFLVELHNPASKTFSRC</sequence>
<gene>
    <name evidence="1" type="ORF">Sps_01241</name>
</gene>
<name>A0A1S6HLL6_9GAMM</name>
<dbReference type="KEGG" id="spsw:Sps_01241"/>
<dbReference type="Proteomes" id="UP000189545">
    <property type="component" value="Chromosome"/>
</dbReference>
<dbReference type="EMBL" id="CP014782">
    <property type="protein sequence ID" value="AQS36410.1"/>
    <property type="molecule type" value="Genomic_DNA"/>
</dbReference>
<evidence type="ECO:0000313" key="2">
    <source>
        <dbReference type="Proteomes" id="UP000189545"/>
    </source>
</evidence>
<organism evidence="1 2">
    <name type="scientific">Shewanella psychrophila</name>
    <dbReference type="NCBI Taxonomy" id="225848"/>
    <lineage>
        <taxon>Bacteria</taxon>
        <taxon>Pseudomonadati</taxon>
        <taxon>Pseudomonadota</taxon>
        <taxon>Gammaproteobacteria</taxon>
        <taxon>Alteromonadales</taxon>
        <taxon>Shewanellaceae</taxon>
        <taxon>Shewanella</taxon>
    </lineage>
</organism>
<reference evidence="1 2" key="1">
    <citation type="submission" date="2016-03" db="EMBL/GenBank/DDBJ databases">
        <title>Complete genome sequence of Shewanella psychrophila WP2, a deep sea bacterium isolated from west Pacific sediment.</title>
        <authorList>
            <person name="Xu G."/>
            <person name="Jian H."/>
        </authorList>
    </citation>
    <scope>NUCLEOTIDE SEQUENCE [LARGE SCALE GENOMIC DNA]</scope>
    <source>
        <strain evidence="1 2">WP2</strain>
    </source>
</reference>
<proteinExistence type="predicted"/>